<evidence type="ECO:0000313" key="2">
    <source>
        <dbReference type="EMBL" id="MFD2024589.1"/>
    </source>
</evidence>
<dbReference type="InterPro" id="IPR000182">
    <property type="entry name" value="GNAT_dom"/>
</dbReference>
<protein>
    <submittedName>
        <fullName evidence="2">GNAT family N-acetyltransferase</fullName>
        <ecNumber evidence="2">2.3.-.-</ecNumber>
    </submittedName>
</protein>
<dbReference type="InterPro" id="IPR016181">
    <property type="entry name" value="Acyl_CoA_acyltransferase"/>
</dbReference>
<dbReference type="Pfam" id="PF00583">
    <property type="entry name" value="Acetyltransf_1"/>
    <property type="match status" value="1"/>
</dbReference>
<organism evidence="2 3">
    <name type="scientific">Promicromonospora aerolata</name>
    <dbReference type="NCBI Taxonomy" id="195749"/>
    <lineage>
        <taxon>Bacteria</taxon>
        <taxon>Bacillati</taxon>
        <taxon>Actinomycetota</taxon>
        <taxon>Actinomycetes</taxon>
        <taxon>Micrococcales</taxon>
        <taxon>Promicromonosporaceae</taxon>
        <taxon>Promicromonospora</taxon>
    </lineage>
</organism>
<dbReference type="EC" id="2.3.-.-" evidence="2"/>
<comment type="caution">
    <text evidence="2">The sequence shown here is derived from an EMBL/GenBank/DDBJ whole genome shotgun (WGS) entry which is preliminary data.</text>
</comment>
<dbReference type="Proteomes" id="UP001597338">
    <property type="component" value="Unassembled WGS sequence"/>
</dbReference>
<dbReference type="PROSITE" id="PS51186">
    <property type="entry name" value="GNAT"/>
    <property type="match status" value="1"/>
</dbReference>
<reference evidence="3" key="1">
    <citation type="journal article" date="2019" name="Int. J. Syst. Evol. Microbiol.">
        <title>The Global Catalogue of Microorganisms (GCM) 10K type strain sequencing project: providing services to taxonomists for standard genome sequencing and annotation.</title>
        <authorList>
            <consortium name="The Broad Institute Genomics Platform"/>
            <consortium name="The Broad Institute Genome Sequencing Center for Infectious Disease"/>
            <person name="Wu L."/>
            <person name="Ma J."/>
        </authorList>
    </citation>
    <scope>NUCLEOTIDE SEQUENCE [LARGE SCALE GENOMIC DNA]</scope>
    <source>
        <strain evidence="3">CCM 7043</strain>
    </source>
</reference>
<dbReference type="Gene3D" id="3.40.630.30">
    <property type="match status" value="1"/>
</dbReference>
<dbReference type="GO" id="GO:0016746">
    <property type="term" value="F:acyltransferase activity"/>
    <property type="evidence" value="ECO:0007669"/>
    <property type="project" value="UniProtKB-KW"/>
</dbReference>
<keyword evidence="2" id="KW-0012">Acyltransferase</keyword>
<feature type="domain" description="N-acetyltransferase" evidence="1">
    <location>
        <begin position="1"/>
        <end position="128"/>
    </location>
</feature>
<dbReference type="RefSeq" id="WP_377196527.1">
    <property type="nucleotide sequence ID" value="NZ_JBHUHF010000001.1"/>
</dbReference>
<proteinExistence type="predicted"/>
<dbReference type="EMBL" id="JBHUHF010000001">
    <property type="protein sequence ID" value="MFD2024589.1"/>
    <property type="molecule type" value="Genomic_DNA"/>
</dbReference>
<name>A0ABW4V2T6_9MICO</name>
<sequence length="154" mass="16442">MLSPATPDDLDDLAAFLRTADLTVAALAEPAVHLWLERDDAGAVGATTGFELGGEHALVRSVAVRPDRRGAGDGLRLARFALDRAADAGAHQAWLFSRRSGGFWQKLGFAATTTDALATALPDAHQVRLFRATGQLDREVAWQRPLPPSDNFAA</sequence>
<dbReference type="CDD" id="cd04301">
    <property type="entry name" value="NAT_SF"/>
    <property type="match status" value="1"/>
</dbReference>
<keyword evidence="3" id="KW-1185">Reference proteome</keyword>
<gene>
    <name evidence="2" type="ORF">ACFSL2_03605</name>
</gene>
<evidence type="ECO:0000259" key="1">
    <source>
        <dbReference type="PROSITE" id="PS51186"/>
    </source>
</evidence>
<evidence type="ECO:0000313" key="3">
    <source>
        <dbReference type="Proteomes" id="UP001597338"/>
    </source>
</evidence>
<dbReference type="SUPFAM" id="SSF55729">
    <property type="entry name" value="Acyl-CoA N-acyltransferases (Nat)"/>
    <property type="match status" value="1"/>
</dbReference>
<accession>A0ABW4V2T6</accession>
<keyword evidence="2" id="KW-0808">Transferase</keyword>